<dbReference type="Pfam" id="PF01613">
    <property type="entry name" value="Flavin_Reduct"/>
    <property type="match status" value="1"/>
</dbReference>
<reference evidence="4" key="2">
    <citation type="submission" date="2020-07" db="EMBL/GenBank/DDBJ databases">
        <authorList>
            <person name="Yu X."/>
        </authorList>
    </citation>
    <scope>NUCLEOTIDE SEQUENCE [LARGE SCALE GENOMIC DNA]</scope>
    <source>
        <strain evidence="4">24T</strain>
    </source>
</reference>
<dbReference type="GO" id="GO:0042602">
    <property type="term" value="F:riboflavin reductase (NADPH) activity"/>
    <property type="evidence" value="ECO:0007669"/>
    <property type="project" value="TreeGrafter"/>
</dbReference>
<reference evidence="4" key="1">
    <citation type="submission" date="2020-07" db="EMBL/GenBank/DDBJ databases">
        <title>Description of Mycobacterium gordonae subsp. intergordonae subsp.nov. and Mycobacterium gordonae subsp. gordonae subsp. nov.</title>
        <authorList>
            <person name="Huang H."/>
        </authorList>
    </citation>
    <scope>NUCLEOTIDE SEQUENCE [LARGE SCALE GENOMIC DNA]</scope>
    <source>
        <strain evidence="4">24T</strain>
    </source>
</reference>
<dbReference type="PANTHER" id="PTHR30466:SF15">
    <property type="entry name" value="POSSIBLE OXIDOREDUCTASE"/>
    <property type="match status" value="1"/>
</dbReference>
<dbReference type="GO" id="GO:0010181">
    <property type="term" value="F:FMN binding"/>
    <property type="evidence" value="ECO:0007669"/>
    <property type="project" value="InterPro"/>
</dbReference>
<dbReference type="SUPFAM" id="SSF50475">
    <property type="entry name" value="FMN-binding split barrel"/>
    <property type="match status" value="1"/>
</dbReference>
<keyword evidence="2" id="KW-0560">Oxidoreductase</keyword>
<sequence length="165" mass="18176">MGGVTHDGLDRLTEQMDTAILVVTTQADGQRSGCVVGFATQASINPPRLLVCLSRTNHTFGVAARSDHLAVHLLAHRDMALAELFGGETDDEIDKFDRCTWHRGPQQMPILTNAIGWLVGRTVERVEFGDHVGYLLAPVDAWFADRDDDPLRFSDVMDIDPGHDP</sequence>
<dbReference type="SMART" id="SM00903">
    <property type="entry name" value="Flavin_Reduct"/>
    <property type="match status" value="1"/>
</dbReference>
<dbReference type="RefSeq" id="WP_180917650.1">
    <property type="nucleotide sequence ID" value="NZ_CP059165.1"/>
</dbReference>
<organism evidence="4 5">
    <name type="scientific">Mycobacterium vicinigordonae</name>
    <dbReference type="NCBI Taxonomy" id="1719132"/>
    <lineage>
        <taxon>Bacteria</taxon>
        <taxon>Bacillati</taxon>
        <taxon>Actinomycetota</taxon>
        <taxon>Actinomycetes</taxon>
        <taxon>Mycobacteriales</taxon>
        <taxon>Mycobacteriaceae</taxon>
        <taxon>Mycobacterium</taxon>
    </lineage>
</organism>
<dbReference type="InterPro" id="IPR012349">
    <property type="entry name" value="Split_barrel_FMN-bd"/>
</dbReference>
<dbReference type="PANTHER" id="PTHR30466">
    <property type="entry name" value="FLAVIN REDUCTASE"/>
    <property type="match status" value="1"/>
</dbReference>
<dbReference type="InterPro" id="IPR002563">
    <property type="entry name" value="Flavin_Rdtase-like_dom"/>
</dbReference>
<keyword evidence="5" id="KW-1185">Reference proteome</keyword>
<evidence type="ECO:0000313" key="4">
    <source>
        <dbReference type="EMBL" id="QLL09065.1"/>
    </source>
</evidence>
<accession>A0A7D6EBE3</accession>
<dbReference type="KEGG" id="mgor:H0P51_09345"/>
<evidence type="ECO:0000313" key="5">
    <source>
        <dbReference type="Proteomes" id="UP000510682"/>
    </source>
</evidence>
<comment type="similarity">
    <text evidence="1">Belongs to the non-flavoprotein flavin reductase family.</text>
</comment>
<evidence type="ECO:0000259" key="3">
    <source>
        <dbReference type="SMART" id="SM00903"/>
    </source>
</evidence>
<feature type="domain" description="Flavin reductase like" evidence="3">
    <location>
        <begin position="16"/>
        <end position="160"/>
    </location>
</feature>
<evidence type="ECO:0000256" key="1">
    <source>
        <dbReference type="ARBA" id="ARBA00008898"/>
    </source>
</evidence>
<dbReference type="AlphaFoldDB" id="A0A7D6EBE3"/>
<dbReference type="Proteomes" id="UP000510682">
    <property type="component" value="Chromosome"/>
</dbReference>
<gene>
    <name evidence="4" type="ORF">H0P51_09345</name>
</gene>
<protein>
    <submittedName>
        <fullName evidence="4">Flavin reductase</fullName>
    </submittedName>
</protein>
<dbReference type="Gene3D" id="2.30.110.10">
    <property type="entry name" value="Electron Transport, Fmn-binding Protein, Chain A"/>
    <property type="match status" value="1"/>
</dbReference>
<evidence type="ECO:0000256" key="2">
    <source>
        <dbReference type="ARBA" id="ARBA00023002"/>
    </source>
</evidence>
<proteinExistence type="inferred from homology"/>
<name>A0A7D6EBE3_9MYCO</name>
<dbReference type="InterPro" id="IPR050268">
    <property type="entry name" value="NADH-dep_flavin_reductase"/>
</dbReference>
<dbReference type="EMBL" id="CP059165">
    <property type="protein sequence ID" value="QLL09065.1"/>
    <property type="molecule type" value="Genomic_DNA"/>
</dbReference>